<feature type="domain" description="Thiolase C-terminal" evidence="6">
    <location>
        <begin position="272"/>
        <end position="394"/>
    </location>
</feature>
<comment type="similarity">
    <text evidence="1 4">Belongs to the thiolase-like superfamily. Thiolase family.</text>
</comment>
<dbReference type="EMBL" id="JBIGIB010000001">
    <property type="protein sequence ID" value="MFG6465801.1"/>
    <property type="molecule type" value="Genomic_DNA"/>
</dbReference>
<keyword evidence="8" id="KW-1185">Reference proteome</keyword>
<dbReference type="InterPro" id="IPR020615">
    <property type="entry name" value="Thiolase_acyl_enz_int_AS"/>
</dbReference>
<keyword evidence="2 4" id="KW-0808">Transferase</keyword>
<dbReference type="RefSeq" id="WP_394381656.1">
    <property type="nucleotide sequence ID" value="NZ_JBIGIB010000001.1"/>
</dbReference>
<name>A0ABW7GV18_9BURK</name>
<dbReference type="GO" id="GO:0003985">
    <property type="term" value="F:acetyl-CoA C-acetyltransferase activity"/>
    <property type="evidence" value="ECO:0007669"/>
    <property type="project" value="UniProtKB-EC"/>
</dbReference>
<evidence type="ECO:0000256" key="2">
    <source>
        <dbReference type="ARBA" id="ARBA00022679"/>
    </source>
</evidence>
<evidence type="ECO:0000259" key="5">
    <source>
        <dbReference type="Pfam" id="PF00108"/>
    </source>
</evidence>
<dbReference type="PROSITE" id="PS00098">
    <property type="entry name" value="THIOLASE_1"/>
    <property type="match status" value="1"/>
</dbReference>
<dbReference type="PANTHER" id="PTHR18919">
    <property type="entry name" value="ACETYL-COA C-ACYLTRANSFERASE"/>
    <property type="match status" value="1"/>
</dbReference>
<dbReference type="InterPro" id="IPR020613">
    <property type="entry name" value="Thiolase_CS"/>
</dbReference>
<evidence type="ECO:0000256" key="4">
    <source>
        <dbReference type="RuleBase" id="RU003557"/>
    </source>
</evidence>
<reference evidence="7 8" key="1">
    <citation type="submission" date="2024-08" db="EMBL/GenBank/DDBJ databases">
        <authorList>
            <person name="Lu H."/>
        </authorList>
    </citation>
    <scope>NUCLEOTIDE SEQUENCE [LARGE SCALE GENOMIC DNA]</scope>
    <source>
        <strain evidence="7 8">BYS87W</strain>
    </source>
</reference>
<dbReference type="Proteomes" id="UP001606303">
    <property type="component" value="Unassembled WGS sequence"/>
</dbReference>
<dbReference type="Pfam" id="PF00108">
    <property type="entry name" value="Thiolase_N"/>
    <property type="match status" value="1"/>
</dbReference>
<dbReference type="InterPro" id="IPR020616">
    <property type="entry name" value="Thiolase_N"/>
</dbReference>
<dbReference type="PANTHER" id="PTHR18919:SF107">
    <property type="entry name" value="ACETYL-COA ACETYLTRANSFERASE, CYTOSOLIC"/>
    <property type="match status" value="1"/>
</dbReference>
<sequence>MSQQDIVIVAAARTAIGKFGGTLAKTPASELGAAVLQDLLRRTGVAGEQIGEVILGQVLTAGVGQNPARQSVVKAGLPHGVPAMTINKVCGSGLKAVMLAAQAIRDGDSEIVIAGGQESMSLSPHVLPNSRDGQRMGDWKMVDTMINDGLWDVYNQYHMGITAENVAKKYGITREQQDALALASQQKAAAAQDAGRFKDEIVPFSIAQKKGDPIVFSADEFINRKSNAEALAGLRPAFDKAGSVTAGNASGLNDGAAAVMVMTAAKAAALGLTPLARIASYASAGLDPAFMGMGPVPAAQKALARAGWKAADLDLLEINEAFAAQACAVHAEMGWDTSKVNVNGGAIALGHPIGASGCRVLVTLLHEMVKRDAKKGIASLCIGGGMGVALTVER</sequence>
<dbReference type="Pfam" id="PF02803">
    <property type="entry name" value="Thiolase_C"/>
    <property type="match status" value="1"/>
</dbReference>
<dbReference type="SUPFAM" id="SSF53901">
    <property type="entry name" value="Thiolase-like"/>
    <property type="match status" value="2"/>
</dbReference>
<keyword evidence="3 4" id="KW-0012">Acyltransferase</keyword>
<gene>
    <name evidence="7" type="ORF">ACG01O_04180</name>
</gene>
<dbReference type="NCBIfam" id="TIGR01930">
    <property type="entry name" value="AcCoA-C-Actrans"/>
    <property type="match status" value="1"/>
</dbReference>
<dbReference type="InterPro" id="IPR020610">
    <property type="entry name" value="Thiolase_AS"/>
</dbReference>
<dbReference type="InterPro" id="IPR002155">
    <property type="entry name" value="Thiolase"/>
</dbReference>
<evidence type="ECO:0000313" key="8">
    <source>
        <dbReference type="Proteomes" id="UP001606303"/>
    </source>
</evidence>
<dbReference type="CDD" id="cd00751">
    <property type="entry name" value="thiolase"/>
    <property type="match status" value="1"/>
</dbReference>
<dbReference type="Gene3D" id="3.40.47.10">
    <property type="match status" value="2"/>
</dbReference>
<evidence type="ECO:0000256" key="3">
    <source>
        <dbReference type="ARBA" id="ARBA00023315"/>
    </source>
</evidence>
<accession>A0ABW7GV18</accession>
<dbReference type="InterPro" id="IPR020617">
    <property type="entry name" value="Thiolase_C"/>
</dbReference>
<dbReference type="PIRSF" id="PIRSF000429">
    <property type="entry name" value="Ac-CoA_Ac_transf"/>
    <property type="match status" value="1"/>
</dbReference>
<evidence type="ECO:0000259" key="6">
    <source>
        <dbReference type="Pfam" id="PF02803"/>
    </source>
</evidence>
<dbReference type="EC" id="2.3.1.9" evidence="7"/>
<comment type="caution">
    <text evidence="7">The sequence shown here is derived from an EMBL/GenBank/DDBJ whole genome shotgun (WGS) entry which is preliminary data.</text>
</comment>
<organism evidence="7 8">
    <name type="scientific">Pelomonas baiyunensis</name>
    <dbReference type="NCBI Taxonomy" id="3299026"/>
    <lineage>
        <taxon>Bacteria</taxon>
        <taxon>Pseudomonadati</taxon>
        <taxon>Pseudomonadota</taxon>
        <taxon>Betaproteobacteria</taxon>
        <taxon>Burkholderiales</taxon>
        <taxon>Sphaerotilaceae</taxon>
        <taxon>Roseateles</taxon>
    </lineage>
</organism>
<evidence type="ECO:0000313" key="7">
    <source>
        <dbReference type="EMBL" id="MFG6465801.1"/>
    </source>
</evidence>
<proteinExistence type="inferred from homology"/>
<dbReference type="InterPro" id="IPR016039">
    <property type="entry name" value="Thiolase-like"/>
</dbReference>
<dbReference type="PROSITE" id="PS00737">
    <property type="entry name" value="THIOLASE_2"/>
    <property type="match status" value="1"/>
</dbReference>
<protein>
    <submittedName>
        <fullName evidence="7">Acetyl-CoA C-acetyltransferase</fullName>
        <ecNumber evidence="7">2.3.1.9</ecNumber>
    </submittedName>
</protein>
<feature type="domain" description="Thiolase N-terminal" evidence="5">
    <location>
        <begin position="6"/>
        <end position="264"/>
    </location>
</feature>
<dbReference type="PROSITE" id="PS00099">
    <property type="entry name" value="THIOLASE_3"/>
    <property type="match status" value="1"/>
</dbReference>
<evidence type="ECO:0000256" key="1">
    <source>
        <dbReference type="ARBA" id="ARBA00010982"/>
    </source>
</evidence>